<protein>
    <recommendedName>
        <fullName evidence="15">CCA tRNA nucleotidyltransferase</fullName>
    </recommendedName>
</protein>
<keyword evidence="6" id="KW-0547">Nucleotide-binding</keyword>
<comment type="cofactor">
    <cofactor evidence="1">
        <name>Mg(2+)</name>
        <dbReference type="ChEBI" id="CHEBI:18420"/>
    </cofactor>
</comment>
<reference evidence="13 14" key="1">
    <citation type="submission" date="2019-07" db="EMBL/GenBank/DDBJ databases">
        <authorList>
            <person name="Kim J.K."/>
            <person name="Cheong H.-M."/>
            <person name="Choi Y."/>
            <person name="Hwang K.J."/>
            <person name="Lee S."/>
            <person name="Choi C."/>
        </authorList>
    </citation>
    <scope>NUCLEOTIDE SEQUENCE [LARGE SCALE GENOMIC DNA]</scope>
    <source>
        <strain evidence="13 14">KS 22</strain>
    </source>
</reference>
<gene>
    <name evidence="13" type="ORF">FPL14_27015</name>
</gene>
<evidence type="ECO:0000256" key="8">
    <source>
        <dbReference type="ARBA" id="ARBA00022884"/>
    </source>
</evidence>
<dbReference type="PANTHER" id="PTHR46173">
    <property type="entry name" value="CCA TRNA NUCLEOTIDYLTRANSFERASE 1, MITOCHONDRIAL"/>
    <property type="match status" value="1"/>
</dbReference>
<evidence type="ECO:0000259" key="11">
    <source>
        <dbReference type="Pfam" id="PF12627"/>
    </source>
</evidence>
<evidence type="ECO:0000256" key="6">
    <source>
        <dbReference type="ARBA" id="ARBA00022741"/>
    </source>
</evidence>
<organism evidence="13 14">
    <name type="scientific">Cohnella cholangitidis</name>
    <dbReference type="NCBI Taxonomy" id="2598458"/>
    <lineage>
        <taxon>Bacteria</taxon>
        <taxon>Bacillati</taxon>
        <taxon>Bacillota</taxon>
        <taxon>Bacilli</taxon>
        <taxon>Bacillales</taxon>
        <taxon>Paenibacillaceae</taxon>
        <taxon>Cohnella</taxon>
    </lineage>
</organism>
<dbReference type="Pfam" id="PF01743">
    <property type="entry name" value="PolyA_pol"/>
    <property type="match status" value="1"/>
</dbReference>
<evidence type="ECO:0000259" key="10">
    <source>
        <dbReference type="Pfam" id="PF01743"/>
    </source>
</evidence>
<dbReference type="Gene3D" id="3.30.460.10">
    <property type="entry name" value="Beta Polymerase, domain 2"/>
    <property type="match status" value="1"/>
</dbReference>
<dbReference type="GO" id="GO:0046872">
    <property type="term" value="F:metal ion binding"/>
    <property type="evidence" value="ECO:0007669"/>
    <property type="project" value="UniProtKB-KW"/>
</dbReference>
<dbReference type="KEGG" id="cchl:FPL14_27015"/>
<feature type="domain" description="Poly A polymerase head" evidence="10">
    <location>
        <begin position="7"/>
        <end position="89"/>
    </location>
</feature>
<dbReference type="GO" id="GO:0000049">
    <property type="term" value="F:tRNA binding"/>
    <property type="evidence" value="ECO:0007669"/>
    <property type="project" value="TreeGrafter"/>
</dbReference>
<dbReference type="AlphaFoldDB" id="A0A7G5C5C7"/>
<feature type="domain" description="CCA-adding enzyme C-terminal" evidence="12">
    <location>
        <begin position="222"/>
        <end position="369"/>
    </location>
</feature>
<evidence type="ECO:0008006" key="15">
    <source>
        <dbReference type="Google" id="ProtNLM"/>
    </source>
</evidence>
<dbReference type="PANTHER" id="PTHR46173:SF1">
    <property type="entry name" value="CCA TRNA NUCLEOTIDYLTRANSFERASE 1, MITOCHONDRIAL"/>
    <property type="match status" value="1"/>
</dbReference>
<dbReference type="GO" id="GO:0016779">
    <property type="term" value="F:nucleotidyltransferase activity"/>
    <property type="evidence" value="ECO:0007669"/>
    <property type="project" value="UniProtKB-KW"/>
</dbReference>
<sequence length="381" mass="42704">MALFSRTLPTGIKHGTVTVMEGDRPFEVTTFRRESGYSDSRRPDEVAFVLDVREDLARRDFTFNAMAIGSDGIVVDPFGGQDALRAGVVACVGEPSERFGEDALRMLRAIRFAAEFDFDLLPEVWQAVVSHRENLKHVAIERVAAEWDKMMAGCGPDQACHYLFKSGLLEHAIEPLPEAFKAAAERYRFNRLSWEWDRWGMAYSDEATMGNLSQLPAISDPDLRWAALLTGMALSEKDCAELFRTLRISGRRSTRIAGIVGMSEQLNEYDDHSFREGWTLAVLQRGRTLSEDWIEMNEACGNGSAADCMDWLEQLPVTSISDLNVRGDEMTRALGRRPGPWITEMLQRLLEAVAFGIVPNDKSALLSVAAKESAESREEER</sequence>
<dbReference type="GO" id="GO:0000166">
    <property type="term" value="F:nucleotide binding"/>
    <property type="evidence" value="ECO:0007669"/>
    <property type="project" value="UniProtKB-KW"/>
</dbReference>
<feature type="domain" description="tRNA nucleotidyltransferase/poly(A) polymerase RNA and SrmB- binding" evidence="11">
    <location>
        <begin position="117"/>
        <end position="173"/>
    </location>
</feature>
<dbReference type="Pfam" id="PF12627">
    <property type="entry name" value="PolyA_pol_RNAbd"/>
    <property type="match status" value="1"/>
</dbReference>
<keyword evidence="8 9" id="KW-0694">RNA-binding</keyword>
<dbReference type="SUPFAM" id="SSF81891">
    <property type="entry name" value="Poly A polymerase C-terminal region-like"/>
    <property type="match status" value="1"/>
</dbReference>
<evidence type="ECO:0000256" key="2">
    <source>
        <dbReference type="ARBA" id="ARBA00022679"/>
    </source>
</evidence>
<evidence type="ECO:0000256" key="4">
    <source>
        <dbReference type="ARBA" id="ARBA00022695"/>
    </source>
</evidence>
<proteinExistence type="inferred from homology"/>
<keyword evidence="4" id="KW-0548">Nucleotidyltransferase</keyword>
<name>A0A7G5C5C7_9BACL</name>
<dbReference type="Gene3D" id="1.10.246.80">
    <property type="match status" value="1"/>
</dbReference>
<dbReference type="Pfam" id="PF13735">
    <property type="entry name" value="tRNA_NucTran2_2"/>
    <property type="match status" value="1"/>
</dbReference>
<dbReference type="Gene3D" id="1.10.3090.10">
    <property type="entry name" value="cca-adding enzyme, domain 2"/>
    <property type="match status" value="1"/>
</dbReference>
<keyword evidence="3" id="KW-0819">tRNA processing</keyword>
<comment type="similarity">
    <text evidence="9">Belongs to the tRNA nucleotidyltransferase/poly(A) polymerase family.</text>
</comment>
<evidence type="ECO:0000256" key="1">
    <source>
        <dbReference type="ARBA" id="ARBA00001946"/>
    </source>
</evidence>
<evidence type="ECO:0000259" key="12">
    <source>
        <dbReference type="Pfam" id="PF13735"/>
    </source>
</evidence>
<dbReference type="EMBL" id="CP041969">
    <property type="protein sequence ID" value="QMV44411.1"/>
    <property type="molecule type" value="Genomic_DNA"/>
</dbReference>
<dbReference type="InterPro" id="IPR043519">
    <property type="entry name" value="NT_sf"/>
</dbReference>
<keyword evidence="5" id="KW-0479">Metal-binding</keyword>
<evidence type="ECO:0000256" key="3">
    <source>
        <dbReference type="ARBA" id="ARBA00022694"/>
    </source>
</evidence>
<keyword evidence="7" id="KW-0460">Magnesium</keyword>
<keyword evidence="14" id="KW-1185">Reference proteome</keyword>
<dbReference type="InterPro" id="IPR050264">
    <property type="entry name" value="Bact_CCA-adding_enz_type3_sf"/>
</dbReference>
<keyword evidence="2 9" id="KW-0808">Transferase</keyword>
<evidence type="ECO:0000256" key="9">
    <source>
        <dbReference type="RuleBase" id="RU003953"/>
    </source>
</evidence>
<dbReference type="SUPFAM" id="SSF81301">
    <property type="entry name" value="Nucleotidyltransferase"/>
    <property type="match status" value="1"/>
</dbReference>
<evidence type="ECO:0000256" key="5">
    <source>
        <dbReference type="ARBA" id="ARBA00022723"/>
    </source>
</evidence>
<dbReference type="InterPro" id="IPR032810">
    <property type="entry name" value="CCA-adding_enz_C"/>
</dbReference>
<accession>A0A7G5C5C7</accession>
<dbReference type="Proteomes" id="UP000515679">
    <property type="component" value="Chromosome"/>
</dbReference>
<dbReference type="InterPro" id="IPR032828">
    <property type="entry name" value="PolyA_RNA-bd"/>
</dbReference>
<dbReference type="InterPro" id="IPR002646">
    <property type="entry name" value="PolA_pol_head_dom"/>
</dbReference>
<evidence type="ECO:0000256" key="7">
    <source>
        <dbReference type="ARBA" id="ARBA00022842"/>
    </source>
</evidence>
<evidence type="ECO:0000313" key="14">
    <source>
        <dbReference type="Proteomes" id="UP000515679"/>
    </source>
</evidence>
<dbReference type="GO" id="GO:0008033">
    <property type="term" value="P:tRNA processing"/>
    <property type="evidence" value="ECO:0007669"/>
    <property type="project" value="UniProtKB-KW"/>
</dbReference>
<evidence type="ECO:0000313" key="13">
    <source>
        <dbReference type="EMBL" id="QMV44411.1"/>
    </source>
</evidence>